<comment type="caution">
    <text evidence="1">The sequence shown here is derived from an EMBL/GenBank/DDBJ whole genome shotgun (WGS) entry which is preliminary data.</text>
</comment>
<reference evidence="1" key="1">
    <citation type="submission" date="2020-11" db="EMBL/GenBank/DDBJ databases">
        <title>Isolation and identification of active actinomycetes.</title>
        <authorList>
            <person name="Sun X."/>
        </authorList>
    </citation>
    <scope>NUCLEOTIDE SEQUENCE</scope>
    <source>
        <strain evidence="1">NEAU-A11</strain>
    </source>
</reference>
<organism evidence="1 2">
    <name type="scientific">Actinoplanes aureus</name>
    <dbReference type="NCBI Taxonomy" id="2792083"/>
    <lineage>
        <taxon>Bacteria</taxon>
        <taxon>Bacillati</taxon>
        <taxon>Actinomycetota</taxon>
        <taxon>Actinomycetes</taxon>
        <taxon>Micromonosporales</taxon>
        <taxon>Micromonosporaceae</taxon>
        <taxon>Actinoplanes</taxon>
    </lineage>
</organism>
<accession>A0A931CMR6</accession>
<evidence type="ECO:0000313" key="2">
    <source>
        <dbReference type="Proteomes" id="UP000598146"/>
    </source>
</evidence>
<keyword evidence="2" id="KW-1185">Reference proteome</keyword>
<dbReference type="Proteomes" id="UP000598146">
    <property type="component" value="Unassembled WGS sequence"/>
</dbReference>
<proteinExistence type="predicted"/>
<dbReference type="AlphaFoldDB" id="A0A931CMR6"/>
<sequence>MDEEMPDQGSSQDWNLGAWLPGLYYPGVVGADTYRTAVERVTALASRLAPVVDLPSSERLADILTDAGWVTERPGRFTADGLTASVFADWGTTAIHVDLHDFGCPEEVDYSDYDIDESYNAARDQLYLDAEAAMRTVAGLLGLPPADPLAIDLRADYGERILLGSGHWAVAVAVVHEGPDLPIVLEVSLAYGADLPGRLAQLAGPPHGYHPVDWEAISAHIEVDMPDDYRWLMENYGPGTFDDYLTLIAPEELSKPQFGPLTVTGSWHQTLPLTTTPDEVVVSAILFPRWNGLKVTAPGMPDRDVSGGLLQFPVVLLSGAERLPQFPSRFPTRAPRFKAAGPV</sequence>
<gene>
    <name evidence="1" type="ORF">I4J89_48080</name>
</gene>
<dbReference type="RefSeq" id="WP_196420935.1">
    <property type="nucleotide sequence ID" value="NZ_JADQTO010000057.1"/>
</dbReference>
<protein>
    <submittedName>
        <fullName evidence="1">Uncharacterized protein</fullName>
    </submittedName>
</protein>
<dbReference type="EMBL" id="JADQTO010000057">
    <property type="protein sequence ID" value="MBG0569193.1"/>
    <property type="molecule type" value="Genomic_DNA"/>
</dbReference>
<name>A0A931CMR6_9ACTN</name>
<evidence type="ECO:0000313" key="1">
    <source>
        <dbReference type="EMBL" id="MBG0569193.1"/>
    </source>
</evidence>